<dbReference type="RefSeq" id="WP_281482975.1">
    <property type="nucleotide sequence ID" value="NZ_CP124543.1"/>
</dbReference>
<dbReference type="AlphaFoldDB" id="A0AAJ6NSB2"/>
<dbReference type="EMBL" id="CP124543">
    <property type="protein sequence ID" value="WGV25687.1"/>
    <property type="molecule type" value="Genomic_DNA"/>
</dbReference>
<keyword evidence="2" id="KW-1185">Reference proteome</keyword>
<accession>A0AAJ6NSB2</accession>
<reference evidence="1 2" key="1">
    <citation type="journal article" date="2023" name="Limnol Oceanogr Lett">
        <title>Environmental adaptations by the intertidal Antarctic cyanobacterium Halotia branconii CENA392 as revealed using long-read genome sequencing.</title>
        <authorList>
            <person name="Dextro R.B."/>
            <person name="Delbaje E."/>
            <person name="Freitas P.N.N."/>
            <person name="Geraldes V."/>
            <person name="Pinto E."/>
            <person name="Long P.F."/>
            <person name="Fiore M.F."/>
        </authorList>
    </citation>
    <scope>NUCLEOTIDE SEQUENCE [LARGE SCALE GENOMIC DNA]</scope>
    <source>
        <strain evidence="1 2">CENA392</strain>
    </source>
</reference>
<name>A0AAJ6NSB2_9CYAN</name>
<protein>
    <submittedName>
        <fullName evidence="1">Uncharacterized protein</fullName>
    </submittedName>
</protein>
<organism evidence="1 2">
    <name type="scientific">Halotia branconii CENA392</name>
    <dbReference type="NCBI Taxonomy" id="1539056"/>
    <lineage>
        <taxon>Bacteria</taxon>
        <taxon>Bacillati</taxon>
        <taxon>Cyanobacteriota</taxon>
        <taxon>Cyanophyceae</taxon>
        <taxon>Nostocales</taxon>
        <taxon>Nodulariaceae</taxon>
        <taxon>Halotia</taxon>
    </lineage>
</organism>
<sequence>MRIETITYKRIKNLGNFNSEHLEATAIVSEDDNPDVAADILKEFVLKKTLSRTIRSKRRTR</sequence>
<dbReference type="KEGG" id="hbq:QI031_28870"/>
<evidence type="ECO:0000313" key="1">
    <source>
        <dbReference type="EMBL" id="WGV25687.1"/>
    </source>
</evidence>
<gene>
    <name evidence="1" type="ORF">QI031_28870</name>
</gene>
<dbReference type="Proteomes" id="UP001223520">
    <property type="component" value="Chromosome"/>
</dbReference>
<evidence type="ECO:0000313" key="2">
    <source>
        <dbReference type="Proteomes" id="UP001223520"/>
    </source>
</evidence>
<proteinExistence type="predicted"/>